<evidence type="ECO:0000313" key="4">
    <source>
        <dbReference type="EMBL" id="MSR92267.1"/>
    </source>
</evidence>
<dbReference type="PROSITE" id="PS50887">
    <property type="entry name" value="GGDEF"/>
    <property type="match status" value="1"/>
</dbReference>
<dbReference type="Pfam" id="PF13176">
    <property type="entry name" value="TPR_7"/>
    <property type="match status" value="1"/>
</dbReference>
<dbReference type="InterPro" id="IPR000160">
    <property type="entry name" value="GGDEF_dom"/>
</dbReference>
<dbReference type="Proteomes" id="UP000460287">
    <property type="component" value="Unassembled WGS sequence"/>
</dbReference>
<organism evidence="4 5">
    <name type="scientific">Inconstantimicrobium porci</name>
    <dbReference type="NCBI Taxonomy" id="2652291"/>
    <lineage>
        <taxon>Bacteria</taxon>
        <taxon>Bacillati</taxon>
        <taxon>Bacillota</taxon>
        <taxon>Clostridia</taxon>
        <taxon>Eubacteriales</taxon>
        <taxon>Clostridiaceae</taxon>
        <taxon>Inconstantimicrobium</taxon>
    </lineage>
</organism>
<sequence length="484" mass="56191">MDVLRQGIEAYKKSEYYKAIRYFDEIRSKGKFISSEDLYQVESYRGDSYYKMANYIEAMKSYKECVNIAEKINDKKSIFHMLYKITSIYCMIEDYDSAKETAFKLRGIADELNDKYILGKSYNALGAVYSDSTENNKDKLTEAINAYRKGLRYLEETDHVFEKAMINSNLGEAYCKLGMPETAIKYLQTALKFEKNSTDKGLSGYTEATMALSYYNMRDFDIALKYANEAISDFKDASDRIRIADTYQLFSKIYRKNGDYEKALEYYMFYAELMIEIKNKEYIKTISNMKKEYDLLKVEKDNEIYKIKNEELATVNAKLVEAYQEVNRLSQKDYLTGIYNRRGIKAEISELKNQKENGIILLDIDYFKSVNDSFGHDAGDNILKEVVSRIAEIKEENYILGRWGGEEFLLILPDKNIDETFMFAEKVSNVIRGESFKARNLDVKITITAGIDTFVDISDFARAVKSVDKKLYIGKNLGRNKNIK</sequence>
<dbReference type="AlphaFoldDB" id="A0A7X2T248"/>
<keyword evidence="1" id="KW-0802">TPR repeat</keyword>
<evidence type="ECO:0000256" key="1">
    <source>
        <dbReference type="PROSITE-ProRule" id="PRU00339"/>
    </source>
</evidence>
<proteinExistence type="predicted"/>
<dbReference type="SUPFAM" id="SSF48452">
    <property type="entry name" value="TPR-like"/>
    <property type="match status" value="2"/>
</dbReference>
<keyword evidence="5" id="KW-1185">Reference proteome</keyword>
<dbReference type="InterPro" id="IPR029787">
    <property type="entry name" value="Nucleotide_cyclase"/>
</dbReference>
<dbReference type="Gene3D" id="3.30.70.270">
    <property type="match status" value="1"/>
</dbReference>
<name>A0A7X2T248_9CLOT</name>
<dbReference type="Pfam" id="PF13181">
    <property type="entry name" value="TPR_8"/>
    <property type="match status" value="2"/>
</dbReference>
<dbReference type="SMART" id="SM00028">
    <property type="entry name" value="TPR"/>
    <property type="match status" value="5"/>
</dbReference>
<dbReference type="PANTHER" id="PTHR45138:SF9">
    <property type="entry name" value="DIGUANYLATE CYCLASE DGCM-RELATED"/>
    <property type="match status" value="1"/>
</dbReference>
<evidence type="ECO:0000259" key="3">
    <source>
        <dbReference type="PROSITE" id="PS50887"/>
    </source>
</evidence>
<dbReference type="Pfam" id="PF00990">
    <property type="entry name" value="GGDEF"/>
    <property type="match status" value="1"/>
</dbReference>
<dbReference type="EMBL" id="VULX01000026">
    <property type="protein sequence ID" value="MSR92267.1"/>
    <property type="molecule type" value="Genomic_DNA"/>
</dbReference>
<dbReference type="Gene3D" id="1.25.40.10">
    <property type="entry name" value="Tetratricopeptide repeat domain"/>
    <property type="match status" value="1"/>
</dbReference>
<dbReference type="SMART" id="SM00267">
    <property type="entry name" value="GGDEF"/>
    <property type="match status" value="1"/>
</dbReference>
<evidence type="ECO:0000256" key="2">
    <source>
        <dbReference type="SAM" id="Coils"/>
    </source>
</evidence>
<dbReference type="NCBIfam" id="TIGR00254">
    <property type="entry name" value="GGDEF"/>
    <property type="match status" value="1"/>
</dbReference>
<dbReference type="InterPro" id="IPR011990">
    <property type="entry name" value="TPR-like_helical_dom_sf"/>
</dbReference>
<evidence type="ECO:0000313" key="5">
    <source>
        <dbReference type="Proteomes" id="UP000460287"/>
    </source>
</evidence>
<feature type="domain" description="GGDEF" evidence="3">
    <location>
        <begin position="355"/>
        <end position="484"/>
    </location>
</feature>
<feature type="repeat" description="TPR" evidence="1">
    <location>
        <begin position="164"/>
        <end position="197"/>
    </location>
</feature>
<dbReference type="InterPro" id="IPR050469">
    <property type="entry name" value="Diguanylate_Cyclase"/>
</dbReference>
<dbReference type="RefSeq" id="WP_154532162.1">
    <property type="nucleotide sequence ID" value="NZ_VULX01000026.1"/>
</dbReference>
<dbReference type="InterPro" id="IPR043128">
    <property type="entry name" value="Rev_trsase/Diguanyl_cyclase"/>
</dbReference>
<dbReference type="InterPro" id="IPR019734">
    <property type="entry name" value="TPR_rpt"/>
</dbReference>
<dbReference type="PANTHER" id="PTHR45138">
    <property type="entry name" value="REGULATORY COMPONENTS OF SENSORY TRANSDUCTION SYSTEM"/>
    <property type="match status" value="1"/>
</dbReference>
<comment type="caution">
    <text evidence="4">The sequence shown here is derived from an EMBL/GenBank/DDBJ whole genome shotgun (WGS) entry which is preliminary data.</text>
</comment>
<keyword evidence="2" id="KW-0175">Coiled coil</keyword>
<dbReference type="CDD" id="cd01949">
    <property type="entry name" value="GGDEF"/>
    <property type="match status" value="1"/>
</dbReference>
<dbReference type="GO" id="GO:0052621">
    <property type="term" value="F:diguanylate cyclase activity"/>
    <property type="evidence" value="ECO:0007669"/>
    <property type="project" value="TreeGrafter"/>
</dbReference>
<dbReference type="PROSITE" id="PS50005">
    <property type="entry name" value="TPR"/>
    <property type="match status" value="1"/>
</dbReference>
<accession>A0A7X2T248</accession>
<gene>
    <name evidence="4" type="ORF">FYJ33_12915</name>
</gene>
<dbReference type="SUPFAM" id="SSF55073">
    <property type="entry name" value="Nucleotide cyclase"/>
    <property type="match status" value="1"/>
</dbReference>
<protein>
    <submittedName>
        <fullName evidence="4">Diguanylate cyclase</fullName>
    </submittedName>
</protein>
<reference evidence="4 5" key="1">
    <citation type="submission" date="2019-08" db="EMBL/GenBank/DDBJ databases">
        <title>In-depth cultivation of the pig gut microbiome towards novel bacterial diversity and tailored functional studies.</title>
        <authorList>
            <person name="Wylensek D."/>
            <person name="Hitch T.C.A."/>
            <person name="Clavel T."/>
        </authorList>
    </citation>
    <scope>NUCLEOTIDE SEQUENCE [LARGE SCALE GENOMIC DNA]</scope>
    <source>
        <strain evidence="4 5">WCA-383-APC-5B</strain>
    </source>
</reference>
<feature type="coiled-coil region" evidence="2">
    <location>
        <begin position="279"/>
        <end position="332"/>
    </location>
</feature>